<evidence type="ECO:0000256" key="4">
    <source>
        <dbReference type="ARBA" id="ARBA00022679"/>
    </source>
</evidence>
<keyword evidence="5" id="KW-0548">Nucleotidyltransferase</keyword>
<dbReference type="GO" id="GO:0008233">
    <property type="term" value="F:peptidase activity"/>
    <property type="evidence" value="ECO:0007669"/>
    <property type="project" value="UniProtKB-KW"/>
</dbReference>
<evidence type="ECO:0000256" key="12">
    <source>
        <dbReference type="SAM" id="MobiDB-lite"/>
    </source>
</evidence>
<organism evidence="15 16">
    <name type="scientific">Xiphophorus maculatus</name>
    <name type="common">Southern platyfish</name>
    <name type="synonym">Platypoecilus maculatus</name>
    <dbReference type="NCBI Taxonomy" id="8083"/>
    <lineage>
        <taxon>Eukaryota</taxon>
        <taxon>Metazoa</taxon>
        <taxon>Chordata</taxon>
        <taxon>Craniata</taxon>
        <taxon>Vertebrata</taxon>
        <taxon>Euteleostomi</taxon>
        <taxon>Actinopterygii</taxon>
        <taxon>Neopterygii</taxon>
        <taxon>Teleostei</taxon>
        <taxon>Neoteleostei</taxon>
        <taxon>Acanthomorphata</taxon>
        <taxon>Ovalentaria</taxon>
        <taxon>Atherinomorphae</taxon>
        <taxon>Cyprinodontiformes</taxon>
        <taxon>Poeciliidae</taxon>
        <taxon>Poeciliinae</taxon>
        <taxon>Xiphophorus</taxon>
    </lineage>
</organism>
<dbReference type="InterPro" id="IPR043128">
    <property type="entry name" value="Rev_trsase/Diguanyl_cyclase"/>
</dbReference>
<dbReference type="Gene3D" id="3.10.20.370">
    <property type="match status" value="1"/>
</dbReference>
<dbReference type="InterPro" id="IPR041588">
    <property type="entry name" value="Integrase_H2C2"/>
</dbReference>
<dbReference type="SUPFAM" id="SSF53098">
    <property type="entry name" value="Ribonuclease H-like"/>
    <property type="match status" value="1"/>
</dbReference>
<dbReference type="Pfam" id="PF00078">
    <property type="entry name" value="RVT_1"/>
    <property type="match status" value="1"/>
</dbReference>
<feature type="domain" description="Integrase catalytic" evidence="14">
    <location>
        <begin position="943"/>
        <end position="1101"/>
    </location>
</feature>
<keyword evidence="8" id="KW-0378">Hydrolase</keyword>
<feature type="region of interest" description="Disordered" evidence="12">
    <location>
        <begin position="1288"/>
        <end position="1331"/>
    </location>
</feature>
<dbReference type="Ensembl" id="ENSXMAT00000040640.1">
    <property type="protein sequence ID" value="ENSXMAP00000023974.1"/>
    <property type="gene ID" value="ENSXMAG00000021686.1"/>
</dbReference>
<dbReference type="Gene3D" id="1.10.340.70">
    <property type="match status" value="1"/>
</dbReference>
<keyword evidence="4" id="KW-0808">Transferase</keyword>
<reference evidence="15" key="4">
    <citation type="submission" date="2025-09" db="UniProtKB">
        <authorList>
            <consortium name="Ensembl"/>
        </authorList>
    </citation>
    <scope>IDENTIFICATION</scope>
    <source>
        <strain evidence="15">JP 163 A</strain>
    </source>
</reference>
<reference evidence="15" key="3">
    <citation type="submission" date="2025-08" db="UniProtKB">
        <authorList>
            <consortium name="Ensembl"/>
        </authorList>
    </citation>
    <scope>IDENTIFICATION</scope>
    <source>
        <strain evidence="15">JP 163 A</strain>
    </source>
</reference>
<dbReference type="GO" id="GO:0006508">
    <property type="term" value="P:proteolysis"/>
    <property type="evidence" value="ECO:0007669"/>
    <property type="project" value="UniProtKB-KW"/>
</dbReference>
<dbReference type="SUPFAM" id="SSF56672">
    <property type="entry name" value="DNA/RNA polymerases"/>
    <property type="match status" value="1"/>
</dbReference>
<dbReference type="Pfam" id="PF17919">
    <property type="entry name" value="RT_RNaseH_2"/>
    <property type="match status" value="1"/>
</dbReference>
<dbReference type="FunFam" id="3.10.10.10:FF:000007">
    <property type="entry name" value="Retrovirus-related Pol polyprotein from transposon 17.6-like Protein"/>
    <property type="match status" value="1"/>
</dbReference>
<dbReference type="InterPro" id="IPR001584">
    <property type="entry name" value="Integrase_cat-core"/>
</dbReference>
<keyword evidence="6" id="KW-0540">Nuclease</keyword>
<dbReference type="EC" id="3.1.26.4" evidence="2"/>
<evidence type="ECO:0000256" key="6">
    <source>
        <dbReference type="ARBA" id="ARBA00022722"/>
    </source>
</evidence>
<dbReference type="InterPro" id="IPR000477">
    <property type="entry name" value="RT_dom"/>
</dbReference>
<dbReference type="InParanoid" id="A0A3B5Q127"/>
<proteinExistence type="inferred from homology"/>
<dbReference type="InterPro" id="IPR021109">
    <property type="entry name" value="Peptidase_aspartic_dom_sf"/>
</dbReference>
<protein>
    <recommendedName>
        <fullName evidence="11">Gypsy retrotransposon integrase-like protein 1</fullName>
        <ecNumber evidence="2">3.1.26.4</ecNumber>
    </recommendedName>
</protein>
<keyword evidence="9" id="KW-0695">RNA-directed DNA polymerase</keyword>
<dbReference type="Gene3D" id="2.40.70.10">
    <property type="entry name" value="Acid Proteases"/>
    <property type="match status" value="1"/>
</dbReference>
<evidence type="ECO:0000256" key="2">
    <source>
        <dbReference type="ARBA" id="ARBA00012180"/>
    </source>
</evidence>
<dbReference type="Gene3D" id="3.30.420.10">
    <property type="entry name" value="Ribonuclease H-like superfamily/Ribonuclease H"/>
    <property type="match status" value="1"/>
</dbReference>
<dbReference type="GeneTree" id="ENSGT01100000263500"/>
<evidence type="ECO:0000313" key="15">
    <source>
        <dbReference type="Ensembl" id="ENSXMAP00000023974.1"/>
    </source>
</evidence>
<name>A0A3B5Q127_XIPMA</name>
<reference evidence="16" key="1">
    <citation type="submission" date="2012-01" db="EMBL/GenBank/DDBJ databases">
        <authorList>
            <person name="Walter R."/>
            <person name="Schartl M."/>
            <person name="Warren W."/>
        </authorList>
    </citation>
    <scope>NUCLEOTIDE SEQUENCE [LARGE SCALE GENOMIC DNA]</scope>
    <source>
        <strain evidence="16">JP 163 A</strain>
    </source>
</reference>
<keyword evidence="7" id="KW-0255">Endonuclease</keyword>
<dbReference type="Gene3D" id="3.10.10.10">
    <property type="entry name" value="HIV Type 1 Reverse Transcriptase, subunit A, domain 1"/>
    <property type="match status" value="1"/>
</dbReference>
<dbReference type="GO" id="GO:0003964">
    <property type="term" value="F:RNA-directed DNA polymerase activity"/>
    <property type="evidence" value="ECO:0007669"/>
    <property type="project" value="UniProtKB-KW"/>
</dbReference>
<dbReference type="FunFam" id="3.30.420.10:FF:000032">
    <property type="entry name" value="Retrovirus-related Pol polyprotein from transposon 297-like Protein"/>
    <property type="match status" value="1"/>
</dbReference>
<evidence type="ECO:0000256" key="3">
    <source>
        <dbReference type="ARBA" id="ARBA00022670"/>
    </source>
</evidence>
<dbReference type="SUPFAM" id="SSF50630">
    <property type="entry name" value="Acid proteases"/>
    <property type="match status" value="1"/>
</dbReference>
<dbReference type="Pfam" id="PF17921">
    <property type="entry name" value="Integrase_H2C2"/>
    <property type="match status" value="1"/>
</dbReference>
<dbReference type="GO" id="GO:0003676">
    <property type="term" value="F:nucleic acid binding"/>
    <property type="evidence" value="ECO:0007669"/>
    <property type="project" value="InterPro"/>
</dbReference>
<dbReference type="GO" id="GO:0004523">
    <property type="term" value="F:RNA-DNA hybrid ribonuclease activity"/>
    <property type="evidence" value="ECO:0007669"/>
    <property type="project" value="UniProtKB-EC"/>
</dbReference>
<evidence type="ECO:0000313" key="16">
    <source>
        <dbReference type="Proteomes" id="UP000002852"/>
    </source>
</evidence>
<dbReference type="FunFam" id="3.10.20.370:FF:000001">
    <property type="entry name" value="Retrovirus-related Pol polyprotein from transposon 17.6-like protein"/>
    <property type="match status" value="1"/>
</dbReference>
<dbReference type="InterPro" id="IPR041577">
    <property type="entry name" value="RT_RNaseH_2"/>
</dbReference>
<dbReference type="InterPro" id="IPR012337">
    <property type="entry name" value="RNaseH-like_sf"/>
</dbReference>
<dbReference type="Proteomes" id="UP000002852">
    <property type="component" value="Unassembled WGS sequence"/>
</dbReference>
<evidence type="ECO:0000256" key="5">
    <source>
        <dbReference type="ARBA" id="ARBA00022695"/>
    </source>
</evidence>
<evidence type="ECO:0000256" key="7">
    <source>
        <dbReference type="ARBA" id="ARBA00022759"/>
    </source>
</evidence>
<reference evidence="16" key="2">
    <citation type="journal article" date="2013" name="Nat. Genet.">
        <title>The genome of the platyfish, Xiphophorus maculatus, provides insights into evolutionary adaptation and several complex traits.</title>
        <authorList>
            <person name="Schartl M."/>
            <person name="Walter R.B."/>
            <person name="Shen Y."/>
            <person name="Garcia T."/>
            <person name="Catchen J."/>
            <person name="Amores A."/>
            <person name="Braasch I."/>
            <person name="Chalopin D."/>
            <person name="Volff J.N."/>
            <person name="Lesch K.P."/>
            <person name="Bisazza A."/>
            <person name="Minx P."/>
            <person name="Hillier L."/>
            <person name="Wilson R.K."/>
            <person name="Fuerstenberg S."/>
            <person name="Boore J."/>
            <person name="Searle S."/>
            <person name="Postlethwait J.H."/>
            <person name="Warren W.C."/>
        </authorList>
    </citation>
    <scope>NUCLEOTIDE SEQUENCE [LARGE SCALE GENOMIC DNA]</scope>
    <source>
        <strain evidence="16">JP 163 A</strain>
    </source>
</reference>
<sequence length="1360" mass="151747">METPKLVAACPHLDVCLGGVQVPCLIDTGSMVSTLTESFFKDHFKSGGPDGLRPCHWLQLKAANGLNIPYLGYIELSVEICGKDIPNCGVLIVKDPPGKVAPTPGVLGMNVIQKCYHELFVQHGAGLFSQDNVPQAPHEIWPALQKCHQASLQGPLDYVGKVKVRGRAACRVPGGVMKLVAATCSDQVSQAVLFEPPEAGLPGGLLASPALIRVVRGTAYIPIVNVGSTDILLYPRTVVGTLHHVNVISLPPGVKEEPSYTAKVSSQIVLPTVQDQIEAIDLSQLPCTHQGQVRTLLRDYSSVFAENDSDLGCTNIISHDIPLIDETPVNQRYRRIPPSDYEAVKDHINQLLSTNVIRESCSPYASPIVLVKKKDGSLRMCVDYRQLNSKTRKDAFPLPRIEESLDALTGACWFSTLDLASGYNQVPVAEADRHKTAFCTPSGLFEWNRMPFGLCNAPSTFQRLMQRIFSDKQNQSLLLYLDDIVVFSSTVEQHLERLGMVLGRLKKEGLKAKLTKCSFLQREVKYLGHVISSKGVATDPSKIEAVVNWQRPTTSTELRSFLGFASYYRRFVAGFAKLAAPLHQLVGHLSSSKTKKRLRQDIAEGWTAEHQQSFEELKRRLTTSPVLAYADFSLPFILEVDASHGGLGAVLSQQQDGVVRPIAYASRGLRPTERNMDNYSSMKLEFLALKWAMTEKFREYLLGHKCLVFTDNNPLSYLGTAKLGATEHRWAAQLASFDFKIQYRSGRTNRNADALSRKHPSTREQVGALVPGSSLPESLQLMMERREVTQAAITVLPERTTKDMQVLQHADPVLQELWTFWTRKKQPDRTERKNLPAPLLAFLRQWDRLVEKDGVLHRKTFRPDGAEEMLQLLLPTALKEEVLTQAHQDHGHQGVDRTLSLLRTRCYWPKMSSDVVDWCRSCERCQVAKDTRPLARTYMGHLLASRPNEILAMDFTILEPSQDGQENVLVLTDVFSKYTLAIPTRDQRASTVAHVLVTEWFSKFGVPARVHSDQGRNFESSLIQQLCQFYGIKKSRTTPYHPAGNGQCERFNRTLHNLLRTLPTTSKRAWTSYLPQVIFCYNTTPHQSTGESPFFLMFGQQPRLPLDFLLGHVSEPSAGGVDKWVAEHQTRLQLAFEEAREKLKIAADRRKRNDDQHVQDSPLHEGQLVLLRDTSQQGRHKIQDLWRSKVYKVLKVLGDTGAVYTVAPADELNKTKRVHRSLLKPVVCSDIPASPIGEPLLTDSSSEDETDPDLFLRVNVHQSPPSLPANPHLVRNNTVPLSAEVYPHEAPSTSASQAPSVASSSKDQGLPRVMRRTTRSTAGQHSNVHHLPRPMGLVHGAAHSPDPHCNAVSALFRPWC</sequence>
<keyword evidence="10" id="KW-0511">Multifunctional enzyme</keyword>
<dbReference type="CDD" id="cd01647">
    <property type="entry name" value="RT_LTR"/>
    <property type="match status" value="1"/>
</dbReference>
<evidence type="ECO:0000256" key="8">
    <source>
        <dbReference type="ARBA" id="ARBA00022801"/>
    </source>
</evidence>
<dbReference type="GO" id="GO:0015074">
    <property type="term" value="P:DNA integration"/>
    <property type="evidence" value="ECO:0007669"/>
    <property type="project" value="InterPro"/>
</dbReference>
<evidence type="ECO:0000259" key="14">
    <source>
        <dbReference type="PROSITE" id="PS50994"/>
    </source>
</evidence>
<dbReference type="PANTHER" id="PTHR37984">
    <property type="entry name" value="PROTEIN CBG26694"/>
    <property type="match status" value="1"/>
</dbReference>
<keyword evidence="16" id="KW-1185">Reference proteome</keyword>
<feature type="domain" description="Reverse transcriptase" evidence="13">
    <location>
        <begin position="352"/>
        <end position="531"/>
    </location>
</feature>
<dbReference type="PROSITE" id="PS50878">
    <property type="entry name" value="RT_POL"/>
    <property type="match status" value="1"/>
</dbReference>
<evidence type="ECO:0000256" key="10">
    <source>
        <dbReference type="ARBA" id="ARBA00023268"/>
    </source>
</evidence>
<evidence type="ECO:0000256" key="11">
    <source>
        <dbReference type="ARBA" id="ARBA00039658"/>
    </source>
</evidence>
<dbReference type="InterPro" id="IPR036397">
    <property type="entry name" value="RNaseH_sf"/>
</dbReference>
<dbReference type="PROSITE" id="PS50994">
    <property type="entry name" value="INTEGRASE"/>
    <property type="match status" value="1"/>
</dbReference>
<evidence type="ECO:0000259" key="13">
    <source>
        <dbReference type="PROSITE" id="PS50878"/>
    </source>
</evidence>
<dbReference type="PANTHER" id="PTHR37984:SF5">
    <property type="entry name" value="PROTEIN NYNRIN-LIKE"/>
    <property type="match status" value="1"/>
</dbReference>
<keyword evidence="3" id="KW-0645">Protease</keyword>
<dbReference type="Gene3D" id="3.30.70.270">
    <property type="match status" value="2"/>
</dbReference>
<dbReference type="CDD" id="cd09274">
    <property type="entry name" value="RNase_HI_RT_Ty3"/>
    <property type="match status" value="1"/>
</dbReference>
<dbReference type="FunFam" id="1.10.340.70:FF:000001">
    <property type="entry name" value="Retrovirus-related Pol polyprotein from transposon gypsy-like Protein"/>
    <property type="match status" value="1"/>
</dbReference>
<accession>A0A3B5Q127</accession>
<feature type="compositionally biased region" description="Low complexity" evidence="12">
    <location>
        <begin position="1290"/>
        <end position="1305"/>
    </location>
</feature>
<dbReference type="OMA" id="QASIQWH"/>
<evidence type="ECO:0000256" key="1">
    <source>
        <dbReference type="ARBA" id="ARBA00010879"/>
    </source>
</evidence>
<dbReference type="InterPro" id="IPR050951">
    <property type="entry name" value="Retrovirus_Pol_polyprotein"/>
</dbReference>
<evidence type="ECO:0000256" key="9">
    <source>
        <dbReference type="ARBA" id="ARBA00022918"/>
    </source>
</evidence>
<dbReference type="InterPro" id="IPR043502">
    <property type="entry name" value="DNA/RNA_pol_sf"/>
</dbReference>
<comment type="similarity">
    <text evidence="1">Belongs to the beta type-B retroviral polymerase family. HERV class-II K(HML-2) pol subfamily.</text>
</comment>
<dbReference type="FunFam" id="3.30.70.270:FF:000020">
    <property type="entry name" value="Transposon Tf2-6 polyprotein-like Protein"/>
    <property type="match status" value="1"/>
</dbReference>
<dbReference type="Pfam" id="PF00665">
    <property type="entry name" value="rve"/>
    <property type="match status" value="1"/>
</dbReference>